<feature type="region of interest" description="Disordered" evidence="2">
    <location>
        <begin position="703"/>
        <end position="803"/>
    </location>
</feature>
<dbReference type="PANTHER" id="PTHR11102:SF160">
    <property type="entry name" value="ERAD-ASSOCIATED E3 UBIQUITIN-PROTEIN LIGASE COMPONENT HRD3"/>
    <property type="match status" value="1"/>
</dbReference>
<proteinExistence type="predicted"/>
<organism evidence="3 4">
    <name type="scientific">Chelatococcus sambhunathii</name>
    <dbReference type="NCBI Taxonomy" id="363953"/>
    <lineage>
        <taxon>Bacteria</taxon>
        <taxon>Pseudomonadati</taxon>
        <taxon>Pseudomonadota</taxon>
        <taxon>Alphaproteobacteria</taxon>
        <taxon>Hyphomicrobiales</taxon>
        <taxon>Chelatococcaceae</taxon>
        <taxon>Chelatococcus</taxon>
    </lineage>
</organism>
<feature type="region of interest" description="Disordered" evidence="2">
    <location>
        <begin position="541"/>
        <end position="561"/>
    </location>
</feature>
<dbReference type="InterPro" id="IPR011990">
    <property type="entry name" value="TPR-like_helical_dom_sf"/>
</dbReference>
<gene>
    <name evidence="3" type="ORF">Ga0061061_108134</name>
</gene>
<evidence type="ECO:0000313" key="3">
    <source>
        <dbReference type="EMBL" id="CUA89507.1"/>
    </source>
</evidence>
<dbReference type="PANTHER" id="PTHR11102">
    <property type="entry name" value="SEL-1-LIKE PROTEIN"/>
    <property type="match status" value="1"/>
</dbReference>
<dbReference type="RefSeq" id="WP_141659700.1">
    <property type="nucleotide sequence ID" value="NZ_CYHC01000008.1"/>
</dbReference>
<feature type="compositionally biased region" description="Low complexity" evidence="2">
    <location>
        <begin position="643"/>
        <end position="661"/>
    </location>
</feature>
<dbReference type="Gene3D" id="1.25.40.10">
    <property type="entry name" value="Tetratricopeptide repeat domain"/>
    <property type="match status" value="1"/>
</dbReference>
<feature type="compositionally biased region" description="Low complexity" evidence="2">
    <location>
        <begin position="765"/>
        <end position="776"/>
    </location>
</feature>
<name>A0ABP2AB06_9HYPH</name>
<sequence>MAQTAPWSVKGIDPQARDAAKEAARKAGMTLGAWLSTVIADQAADGDTRVAASGHDSLAEVSERLARFARERMQTAAAPRRPEAGAGLDMPSLDEIVARVSERTLAETRGAAARTASALDSIARWMERTESHVAQSTRSMAERQDETTGAIGKALLAIGRRLDDIERHLTADRTPAAVSRWYEDAAALRDALDDVGDRLEAVAAGAGNDAGEEETVGPLITEEQTARRRLEAAVAEIRRRQRELDDSPTLGERFAAMNRRLDERPRRNQTPIAREVGTPGHAAPRLEQEAVVARLEALSRKIDEALRPVAAMPIGDVLARLDRLNEHLERPSPAPDLARIEGMIHALTARIEEVRATETDSAGLDALERQIGQLAERIDAVGAAPALAERERIAHGMSSLERTMADLLADLRHQLREEMRELQDGTAEAIEQVARRAAEAARSALPDAYETMPAEIGQLKRDLAALRTTQASTDLRTQDTLEAVHQTLERIVDRLALLEEDMAEGRPAPGTLPRLPDDDPADSAEFEDLRTSLDALLRANQPSHGREDETDRPAPPPTLDAATPSAAFLAAQPTLTAVPSEKETAAAAPAFDEAPTAAVKASFIAAARRAAQAAAAETAAALPDPALHANKVEVLSRSEDDPAPALRAEPRPTAATRRQTVASPVARLRNGVAARRKPLLIGLAAIVIAVGAAQVLGGLAGKPHPAGDAEPAAARDATAPAAREEAEARSSPPAQADAPSPDVLNPFAANPFVTDSGPATTGSLPVIPAVPDSASPAPAPDRNSRLEESPRAPLSIPPSKVADLPAEGLPAPLRKAAAAGDAAAVYEVASRLAEGRGVPRDMAQAARLFEATATAGLVPAQYRIASHYEKGIGVPRDVGTARMWYEKAAAAGNARAMHNLGVLYAEGITGKPDYETAVQWFRKAAEFGVRDSQFNLAVLLARGLGTERDLVASYTWLSVLARDGDKDAAAKRDELARSLTASELAIGKEAFARWQVKVPDRIANEVPAGGWELSTAAPSPGAPKPPGTVSQL</sequence>
<feature type="region of interest" description="Disordered" evidence="2">
    <location>
        <begin position="1009"/>
        <end position="1032"/>
    </location>
</feature>
<feature type="coiled-coil region" evidence="1">
    <location>
        <begin position="220"/>
        <end position="247"/>
    </location>
</feature>
<evidence type="ECO:0000256" key="1">
    <source>
        <dbReference type="SAM" id="Coils"/>
    </source>
</evidence>
<dbReference type="Proteomes" id="UP000182178">
    <property type="component" value="Unassembled WGS sequence"/>
</dbReference>
<feature type="compositionally biased region" description="Low complexity" evidence="2">
    <location>
        <begin position="706"/>
        <end position="721"/>
    </location>
</feature>
<dbReference type="InterPro" id="IPR006597">
    <property type="entry name" value="Sel1-like"/>
</dbReference>
<keyword evidence="4" id="KW-1185">Reference proteome</keyword>
<feature type="compositionally biased region" description="Low complexity" evidence="2">
    <location>
        <begin position="729"/>
        <end position="741"/>
    </location>
</feature>
<accession>A0ABP2AB06</accession>
<dbReference type="InterPro" id="IPR050767">
    <property type="entry name" value="Sel1_AlgK"/>
</dbReference>
<keyword evidence="1" id="KW-0175">Coiled coil</keyword>
<feature type="region of interest" description="Disordered" evidence="2">
    <location>
        <begin position="635"/>
        <end position="661"/>
    </location>
</feature>
<evidence type="ECO:0000256" key="2">
    <source>
        <dbReference type="SAM" id="MobiDB-lite"/>
    </source>
</evidence>
<feature type="coiled-coil region" evidence="1">
    <location>
        <begin position="337"/>
        <end position="432"/>
    </location>
</feature>
<dbReference type="Pfam" id="PF08238">
    <property type="entry name" value="Sel1"/>
    <property type="match status" value="4"/>
</dbReference>
<comment type="caution">
    <text evidence="3">The sequence shown here is derived from an EMBL/GenBank/DDBJ whole genome shotgun (WGS) entry which is preliminary data.</text>
</comment>
<feature type="region of interest" description="Disordered" evidence="2">
    <location>
        <begin position="504"/>
        <end position="524"/>
    </location>
</feature>
<dbReference type="SUPFAM" id="SSF81901">
    <property type="entry name" value="HCP-like"/>
    <property type="match status" value="1"/>
</dbReference>
<dbReference type="EMBL" id="CYHC01000008">
    <property type="protein sequence ID" value="CUA89507.1"/>
    <property type="molecule type" value="Genomic_DNA"/>
</dbReference>
<protein>
    <submittedName>
        <fullName evidence="3">Sel1 repeat</fullName>
    </submittedName>
</protein>
<evidence type="ECO:0000313" key="4">
    <source>
        <dbReference type="Proteomes" id="UP000182178"/>
    </source>
</evidence>
<reference evidence="3 4" key="1">
    <citation type="submission" date="2015-08" db="EMBL/GenBank/DDBJ databases">
        <authorList>
            <person name="Varghese N."/>
        </authorList>
    </citation>
    <scope>NUCLEOTIDE SEQUENCE [LARGE SCALE GENOMIC DNA]</scope>
    <source>
        <strain evidence="3 4">DSM 18167</strain>
    </source>
</reference>
<dbReference type="SMART" id="SM00671">
    <property type="entry name" value="SEL1"/>
    <property type="match status" value="4"/>
</dbReference>